<dbReference type="EMBL" id="DXDA01000002">
    <property type="protein sequence ID" value="HIY67832.1"/>
    <property type="molecule type" value="Genomic_DNA"/>
</dbReference>
<evidence type="ECO:0000259" key="1">
    <source>
        <dbReference type="Pfam" id="PF10022"/>
    </source>
</evidence>
<feature type="domain" description="DUF2264" evidence="1">
    <location>
        <begin position="27"/>
        <end position="385"/>
    </location>
</feature>
<dbReference type="InterPro" id="IPR049349">
    <property type="entry name" value="DUF2264_N"/>
</dbReference>
<name>A0A9D2CB00_9BACT</name>
<evidence type="ECO:0000313" key="2">
    <source>
        <dbReference type="EMBL" id="HIY67832.1"/>
    </source>
</evidence>
<evidence type="ECO:0000313" key="3">
    <source>
        <dbReference type="Proteomes" id="UP000886844"/>
    </source>
</evidence>
<dbReference type="AlphaFoldDB" id="A0A9D2CB00"/>
<gene>
    <name evidence="2" type="ORF">H9828_00265</name>
</gene>
<reference evidence="2" key="2">
    <citation type="submission" date="2021-04" db="EMBL/GenBank/DDBJ databases">
        <authorList>
            <person name="Gilroy R."/>
        </authorList>
    </citation>
    <scope>NUCLEOTIDE SEQUENCE</scope>
    <source>
        <strain evidence="2">5134</strain>
    </source>
</reference>
<comment type="caution">
    <text evidence="2">The sequence shown here is derived from an EMBL/GenBank/DDBJ whole genome shotgun (WGS) entry which is preliminary data.</text>
</comment>
<sequence>MMKYLFLVLSLWLGTPLWAKSSPQKERELWVESLTRIAGPVLENLSRGTLRQQMPLEFRYRQDSARLSDVMVLECFGRVMYGICPWLELGADDTKEGRLRARYIDMAVRSLENILDPTSPDRANFRQHHQPLVDAALLVQGLIRAPKQVWERLDEPTRQRLYDELRECVKIEPYVNNWLLFPAVIEAFLLDKTGTCDLDRIEYGLKKHIEWYKGDAWYGDGKDFHYDYYNSIMIHPLLYDILTILSRHDLGDNAFLQEETRRFGRYAAQLERMISPEGTYPVIGRSLSYRFGVLNTLSRASLLGVLPEYPAPAQVRCALTAVISRQLDRRDNFRNGWLRLGFCGHQPEIAEGYISTASLYFCTSLFAALGLPPESAFWSDPCQPWTSVRAWGGEPLQIDRSMTHN</sequence>
<protein>
    <submittedName>
        <fullName evidence="2">DUF2264 domain-containing protein</fullName>
    </submittedName>
</protein>
<dbReference type="InterPro" id="IPR016624">
    <property type="entry name" value="UCP014753"/>
</dbReference>
<accession>A0A9D2CB00</accession>
<dbReference type="PANTHER" id="PTHR35339:SF3">
    <property type="entry name" value="DUF2264 DOMAIN-CONTAINING PROTEIN"/>
    <property type="match status" value="1"/>
</dbReference>
<dbReference type="PANTHER" id="PTHR35339">
    <property type="entry name" value="LINALOOL DEHYDRATASE_ISOMERASE DOMAIN-CONTAINING PROTEIN"/>
    <property type="match status" value="1"/>
</dbReference>
<dbReference type="Pfam" id="PF10022">
    <property type="entry name" value="DUF2264"/>
    <property type="match status" value="1"/>
</dbReference>
<proteinExistence type="predicted"/>
<dbReference type="Proteomes" id="UP000886844">
    <property type="component" value="Unassembled WGS sequence"/>
</dbReference>
<dbReference type="PIRSF" id="PIRSF014753">
    <property type="entry name" value="UCP014753"/>
    <property type="match status" value="1"/>
</dbReference>
<organism evidence="2 3">
    <name type="scientific">Candidatus Alistipes intestinigallinarum</name>
    <dbReference type="NCBI Taxonomy" id="2838440"/>
    <lineage>
        <taxon>Bacteria</taxon>
        <taxon>Pseudomonadati</taxon>
        <taxon>Bacteroidota</taxon>
        <taxon>Bacteroidia</taxon>
        <taxon>Bacteroidales</taxon>
        <taxon>Rikenellaceae</taxon>
        <taxon>Alistipes</taxon>
    </lineage>
</organism>
<reference evidence="2" key="1">
    <citation type="journal article" date="2021" name="PeerJ">
        <title>Extensive microbial diversity within the chicken gut microbiome revealed by metagenomics and culture.</title>
        <authorList>
            <person name="Gilroy R."/>
            <person name="Ravi A."/>
            <person name="Getino M."/>
            <person name="Pursley I."/>
            <person name="Horton D.L."/>
            <person name="Alikhan N.F."/>
            <person name="Baker D."/>
            <person name="Gharbi K."/>
            <person name="Hall N."/>
            <person name="Watson M."/>
            <person name="Adriaenssens E.M."/>
            <person name="Foster-Nyarko E."/>
            <person name="Jarju S."/>
            <person name="Secka A."/>
            <person name="Antonio M."/>
            <person name="Oren A."/>
            <person name="Chaudhuri R.R."/>
            <person name="La Ragione R."/>
            <person name="Hildebrand F."/>
            <person name="Pallen M.J."/>
        </authorList>
    </citation>
    <scope>NUCLEOTIDE SEQUENCE</scope>
    <source>
        <strain evidence="2">5134</strain>
    </source>
</reference>